<organism evidence="2 3">
    <name type="scientific">Pseudarthrobacter enclensis</name>
    <dbReference type="NCBI Taxonomy" id="993070"/>
    <lineage>
        <taxon>Bacteria</taxon>
        <taxon>Bacillati</taxon>
        <taxon>Actinomycetota</taxon>
        <taxon>Actinomycetes</taxon>
        <taxon>Micrococcales</taxon>
        <taxon>Micrococcaceae</taxon>
        <taxon>Pseudarthrobacter</taxon>
    </lineage>
</organism>
<dbReference type="AlphaFoldDB" id="A0A0V8I7F6"/>
<dbReference type="InterPro" id="IPR023365">
    <property type="entry name" value="Sortase_dom-sf"/>
</dbReference>
<sequence length="245" mass="25550">MPTQHRRPLRRSLNRTDLAILLCGALAALGITFGTPLLQQTPSPAVVHANAAASPDRTQAPAAVSAPAPENPTAASAQPATAPVPGTASPAAAGPALPETSAPVRITYPGADFDVPVHPLEPDTAAQESRTIIPPETKDGYWLTPFGTPGRTSTNTTYVVGHSWDGADAPFNHLSSAARAGDRFTVETGTGSITYRVDSVDTYVKSNLKDSPVWDMVPNRLVLISCFTQDPWGKNVVVTASPAGP</sequence>
<proteinExistence type="predicted"/>
<dbReference type="SUPFAM" id="SSF63817">
    <property type="entry name" value="Sortase"/>
    <property type="match status" value="1"/>
</dbReference>
<feature type="compositionally biased region" description="Low complexity" evidence="1">
    <location>
        <begin position="72"/>
        <end position="98"/>
    </location>
</feature>
<dbReference type="STRING" id="993070.AS031_16520"/>
<feature type="region of interest" description="Disordered" evidence="1">
    <location>
        <begin position="48"/>
        <end position="103"/>
    </location>
</feature>
<gene>
    <name evidence="2" type="ORF">AS031_16520</name>
</gene>
<accession>A0A0V8I7F6</accession>
<evidence type="ECO:0000313" key="2">
    <source>
        <dbReference type="EMBL" id="KSU70696.1"/>
    </source>
</evidence>
<dbReference type="RefSeq" id="WP_058269254.1">
    <property type="nucleotide sequence ID" value="NZ_FMAZ01000008.1"/>
</dbReference>
<dbReference type="Gene3D" id="2.40.260.10">
    <property type="entry name" value="Sortase"/>
    <property type="match status" value="1"/>
</dbReference>
<evidence type="ECO:0000256" key="1">
    <source>
        <dbReference type="SAM" id="MobiDB-lite"/>
    </source>
</evidence>
<dbReference type="EMBL" id="LNQM01000009">
    <property type="protein sequence ID" value="KSU70696.1"/>
    <property type="molecule type" value="Genomic_DNA"/>
</dbReference>
<protein>
    <submittedName>
        <fullName evidence="2">Peptidase C60</fullName>
    </submittedName>
</protein>
<name>A0A0V8I7F6_9MICC</name>
<keyword evidence="3" id="KW-1185">Reference proteome</keyword>
<dbReference type="OrthoDB" id="4425249at2"/>
<dbReference type="InterPro" id="IPR042001">
    <property type="entry name" value="Sortase_F"/>
</dbReference>
<reference evidence="2 3" key="1">
    <citation type="journal article" date="2014" name="Arch. Microbiol.">
        <title>Arthrobacter enclensis sp. nov., isolated from sediment sample.</title>
        <authorList>
            <person name="Dastager S.G."/>
            <person name="Liu Q."/>
            <person name="Tang S.K."/>
            <person name="Krishnamurthi S."/>
            <person name="Lee J.C."/>
            <person name="Li W.J."/>
        </authorList>
    </citation>
    <scope>NUCLEOTIDE SEQUENCE [LARGE SCALE GENOMIC DNA]</scope>
    <source>
        <strain evidence="2 3">NIO-1008</strain>
    </source>
</reference>
<evidence type="ECO:0000313" key="3">
    <source>
        <dbReference type="Proteomes" id="UP000053199"/>
    </source>
</evidence>
<dbReference type="CDD" id="cd05829">
    <property type="entry name" value="Sortase_F"/>
    <property type="match status" value="1"/>
</dbReference>
<dbReference type="Proteomes" id="UP000053199">
    <property type="component" value="Unassembled WGS sequence"/>
</dbReference>
<comment type="caution">
    <text evidence="2">The sequence shown here is derived from an EMBL/GenBank/DDBJ whole genome shotgun (WGS) entry which is preliminary data.</text>
</comment>